<dbReference type="AlphaFoldDB" id="A0A9X2XSX6"/>
<reference evidence="5" key="2">
    <citation type="submission" date="2023-04" db="EMBL/GenBank/DDBJ databases">
        <title>Paracnuella aquatica gen. nov., sp. nov., a member of the family Chitinophagaceae isolated from a hot spring.</title>
        <authorList>
            <person name="Wang C."/>
        </authorList>
    </citation>
    <scope>NUCLEOTIDE SEQUENCE</scope>
    <source>
        <strain evidence="5">LB-8</strain>
    </source>
</reference>
<dbReference type="PRINTS" id="PR00598">
    <property type="entry name" value="HTHMARR"/>
</dbReference>
<dbReference type="PANTHER" id="PTHR33164:SF64">
    <property type="entry name" value="TRANSCRIPTIONAL REGULATOR SLYA"/>
    <property type="match status" value="1"/>
</dbReference>
<dbReference type="InterPro" id="IPR036388">
    <property type="entry name" value="WH-like_DNA-bd_sf"/>
</dbReference>
<evidence type="ECO:0000256" key="1">
    <source>
        <dbReference type="ARBA" id="ARBA00023015"/>
    </source>
</evidence>
<dbReference type="SUPFAM" id="SSF46785">
    <property type="entry name" value="Winged helix' DNA-binding domain"/>
    <property type="match status" value="1"/>
</dbReference>
<accession>A0A9X2XSX6</accession>
<gene>
    <name evidence="5" type="ORF">OCK74_01165</name>
</gene>
<dbReference type="SMART" id="SM00347">
    <property type="entry name" value="HTH_MARR"/>
    <property type="match status" value="1"/>
</dbReference>
<comment type="caution">
    <text evidence="5">The sequence shown here is derived from an EMBL/GenBank/DDBJ whole genome shotgun (WGS) entry which is preliminary data.</text>
</comment>
<dbReference type="GO" id="GO:0003677">
    <property type="term" value="F:DNA binding"/>
    <property type="evidence" value="ECO:0007669"/>
    <property type="project" value="UniProtKB-KW"/>
</dbReference>
<dbReference type="GO" id="GO:0006950">
    <property type="term" value="P:response to stress"/>
    <property type="evidence" value="ECO:0007669"/>
    <property type="project" value="TreeGrafter"/>
</dbReference>
<reference evidence="5" key="1">
    <citation type="submission" date="2022-09" db="EMBL/GenBank/DDBJ databases">
        <authorList>
            <person name="Yuan C."/>
            <person name="Ke Z."/>
        </authorList>
    </citation>
    <scope>NUCLEOTIDE SEQUENCE</scope>
    <source>
        <strain evidence="5">LB-8</strain>
    </source>
</reference>
<keyword evidence="3" id="KW-0804">Transcription</keyword>
<sequence length="144" mass="16725">MEKLEGIIFYTIDKAIKTYRQFAQKRLYEAGLEITIDQWLVMQALTEKPDISQNEIAEKVFKDAASVTRIIDLLIKKKYLERKMHDSDRRRFHLEVTSVGKTLMKDIAKVVAQNRAIALHDVTQEELGMLRDTLTVIINNCKTN</sequence>
<dbReference type="PROSITE" id="PS50995">
    <property type="entry name" value="HTH_MARR_2"/>
    <property type="match status" value="1"/>
</dbReference>
<protein>
    <submittedName>
        <fullName evidence="5">MarR family transcriptional regulator</fullName>
    </submittedName>
</protein>
<evidence type="ECO:0000256" key="3">
    <source>
        <dbReference type="ARBA" id="ARBA00023163"/>
    </source>
</evidence>
<keyword evidence="6" id="KW-1185">Reference proteome</keyword>
<keyword evidence="2" id="KW-0238">DNA-binding</keyword>
<dbReference type="RefSeq" id="WP_279295143.1">
    <property type="nucleotide sequence ID" value="NZ_JAOTIF010000001.1"/>
</dbReference>
<evidence type="ECO:0000256" key="2">
    <source>
        <dbReference type="ARBA" id="ARBA00023125"/>
    </source>
</evidence>
<evidence type="ECO:0000313" key="6">
    <source>
        <dbReference type="Proteomes" id="UP001155483"/>
    </source>
</evidence>
<feature type="domain" description="HTH marR-type" evidence="4">
    <location>
        <begin position="5"/>
        <end position="139"/>
    </location>
</feature>
<dbReference type="InterPro" id="IPR036390">
    <property type="entry name" value="WH_DNA-bd_sf"/>
</dbReference>
<keyword evidence="1" id="KW-0805">Transcription regulation</keyword>
<name>A0A9X2XSX6_9BACT</name>
<dbReference type="Pfam" id="PF12802">
    <property type="entry name" value="MarR_2"/>
    <property type="match status" value="1"/>
</dbReference>
<evidence type="ECO:0000259" key="4">
    <source>
        <dbReference type="PROSITE" id="PS50995"/>
    </source>
</evidence>
<proteinExistence type="predicted"/>
<dbReference type="InterPro" id="IPR039422">
    <property type="entry name" value="MarR/SlyA-like"/>
</dbReference>
<organism evidence="5 6">
    <name type="scientific">Paraflavisolibacter caeni</name>
    <dbReference type="NCBI Taxonomy" id="2982496"/>
    <lineage>
        <taxon>Bacteria</taxon>
        <taxon>Pseudomonadati</taxon>
        <taxon>Bacteroidota</taxon>
        <taxon>Chitinophagia</taxon>
        <taxon>Chitinophagales</taxon>
        <taxon>Chitinophagaceae</taxon>
        <taxon>Paraflavisolibacter</taxon>
    </lineage>
</organism>
<dbReference type="Gene3D" id="1.10.10.10">
    <property type="entry name" value="Winged helix-like DNA-binding domain superfamily/Winged helix DNA-binding domain"/>
    <property type="match status" value="1"/>
</dbReference>
<evidence type="ECO:0000313" key="5">
    <source>
        <dbReference type="EMBL" id="MCU7547697.1"/>
    </source>
</evidence>
<dbReference type="PANTHER" id="PTHR33164">
    <property type="entry name" value="TRANSCRIPTIONAL REGULATOR, MARR FAMILY"/>
    <property type="match status" value="1"/>
</dbReference>
<dbReference type="Proteomes" id="UP001155483">
    <property type="component" value="Unassembled WGS sequence"/>
</dbReference>
<dbReference type="EMBL" id="JAOTIF010000001">
    <property type="protein sequence ID" value="MCU7547697.1"/>
    <property type="molecule type" value="Genomic_DNA"/>
</dbReference>
<dbReference type="InterPro" id="IPR000835">
    <property type="entry name" value="HTH_MarR-typ"/>
</dbReference>
<dbReference type="GO" id="GO:0003700">
    <property type="term" value="F:DNA-binding transcription factor activity"/>
    <property type="evidence" value="ECO:0007669"/>
    <property type="project" value="InterPro"/>
</dbReference>